<evidence type="ECO:0000313" key="1">
    <source>
        <dbReference type="EMBL" id="BEQ13045.1"/>
    </source>
</evidence>
<name>A0AAU9ELZ5_9BACT</name>
<dbReference type="RefSeq" id="WP_338604268.1">
    <property type="nucleotide sequence ID" value="NZ_AP028679.1"/>
</dbReference>
<protein>
    <submittedName>
        <fullName evidence="1">Uncharacterized protein</fullName>
    </submittedName>
</protein>
<proteinExistence type="predicted"/>
<dbReference type="AlphaFoldDB" id="A0AAU9ELZ5"/>
<accession>A0AAU9ELZ5</accession>
<organism evidence="1 2">
    <name type="scientific">Desulfoferula mesophila</name>
    <dbReference type="NCBI Taxonomy" id="3058419"/>
    <lineage>
        <taxon>Bacteria</taxon>
        <taxon>Pseudomonadati</taxon>
        <taxon>Thermodesulfobacteriota</taxon>
        <taxon>Desulfarculia</taxon>
        <taxon>Desulfarculales</taxon>
        <taxon>Desulfarculaceae</taxon>
        <taxon>Desulfoferula</taxon>
    </lineage>
</organism>
<dbReference type="KEGG" id="dmp:FAK_01110"/>
<reference evidence="2" key="1">
    <citation type="journal article" date="2023" name="Arch. Microbiol.">
        <title>Desulfoferula mesophilus gen. nov. sp. nov., a mesophilic sulfate-reducing bacterium isolated from a brackish lake sediment.</title>
        <authorList>
            <person name="Watanabe T."/>
            <person name="Yabe T."/>
            <person name="Tsuji J.M."/>
            <person name="Fukui M."/>
        </authorList>
    </citation>
    <scope>NUCLEOTIDE SEQUENCE [LARGE SCALE GENOMIC DNA]</scope>
    <source>
        <strain evidence="2">12FAK</strain>
    </source>
</reference>
<dbReference type="Proteomes" id="UP001366166">
    <property type="component" value="Chromosome"/>
</dbReference>
<sequence>MLDLDAKLQLRRAGDYPAPRKDAALLPLVLGDMSLGGEGGLWEAVCLDKDDFVYALAGHALRSLAAGNVVSLYDREGDQISPGDYALDLAHDYQGRGLIATATFGEDAKSREPITVRAQGRADQSDGLIANPVEIVREVLLNLAGADPAELDQSAFSRARARAESLGYAAAGVIQKEASLGNLLTSLLADFLGSWWLGGDGRLKVFLDLGAGSLSASEVAAQLRQGDLDSLGVQAKLADLANRAPASYAYNFAAKEYQAFFDGVETQDLKAQGLYGLVAVGLELNWVRAAPVARTVSSRLVDLLGRPRRIITCRENSLANLPLEKGDALLFGLSWLMDPQGRPLKNQIVRVLGLEPDLDAGTITYTLLDSGLYKTLAALADGSGLADGSLVAGGDRDRNDY</sequence>
<keyword evidence="2" id="KW-1185">Reference proteome</keyword>
<dbReference type="EMBL" id="AP028679">
    <property type="protein sequence ID" value="BEQ13045.1"/>
    <property type="molecule type" value="Genomic_DNA"/>
</dbReference>
<gene>
    <name evidence="1" type="ORF">FAK_01110</name>
</gene>
<evidence type="ECO:0000313" key="2">
    <source>
        <dbReference type="Proteomes" id="UP001366166"/>
    </source>
</evidence>